<name>A0A1Y3XU11_9ACTN</name>
<sequence>MQVSEYIQIVCVIIGLALITWVKMSYTRRVGAPRSTEPYSRQENLARTLGIAFVAVALVLVFIPFG</sequence>
<reference evidence="3" key="1">
    <citation type="submission" date="2017-04" db="EMBL/GenBank/DDBJ databases">
        <title>Function of individual gut microbiota members based on whole genome sequencing of pure cultures obtained from chicken caecum.</title>
        <authorList>
            <person name="Medvecky M."/>
            <person name="Cejkova D."/>
            <person name="Polansky O."/>
            <person name="Karasova D."/>
            <person name="Kubasova T."/>
            <person name="Cizek A."/>
            <person name="Rychlik I."/>
        </authorList>
    </citation>
    <scope>NUCLEOTIDE SEQUENCE [LARGE SCALE GENOMIC DNA]</scope>
    <source>
        <strain evidence="3">An5</strain>
    </source>
</reference>
<feature type="transmembrane region" description="Helical" evidence="1">
    <location>
        <begin position="45"/>
        <end position="65"/>
    </location>
</feature>
<keyword evidence="1" id="KW-0472">Membrane</keyword>
<keyword evidence="1" id="KW-1133">Transmembrane helix</keyword>
<accession>A0A1Y3XU11</accession>
<dbReference type="EMBL" id="NFIE01000019">
    <property type="protein sequence ID" value="OUN86767.1"/>
    <property type="molecule type" value="Genomic_DNA"/>
</dbReference>
<keyword evidence="3" id="KW-1185">Reference proteome</keyword>
<organism evidence="2 3">
    <name type="scientific">[Collinsella] massiliensis</name>
    <dbReference type="NCBI Taxonomy" id="1232426"/>
    <lineage>
        <taxon>Bacteria</taxon>
        <taxon>Bacillati</taxon>
        <taxon>Actinomycetota</taxon>
        <taxon>Coriobacteriia</taxon>
        <taxon>Coriobacteriales</taxon>
        <taxon>Coriobacteriaceae</taxon>
        <taxon>Enorma</taxon>
    </lineage>
</organism>
<comment type="caution">
    <text evidence="2">The sequence shown here is derived from an EMBL/GenBank/DDBJ whole genome shotgun (WGS) entry which is preliminary data.</text>
</comment>
<evidence type="ECO:0000256" key="1">
    <source>
        <dbReference type="SAM" id="Phobius"/>
    </source>
</evidence>
<dbReference type="AlphaFoldDB" id="A0A1Y3XU11"/>
<feature type="transmembrane region" description="Helical" evidence="1">
    <location>
        <begin position="6"/>
        <end position="24"/>
    </location>
</feature>
<dbReference type="Proteomes" id="UP000195781">
    <property type="component" value="Unassembled WGS sequence"/>
</dbReference>
<evidence type="ECO:0000313" key="3">
    <source>
        <dbReference type="Proteomes" id="UP000195781"/>
    </source>
</evidence>
<protein>
    <submittedName>
        <fullName evidence="2">Uncharacterized protein</fullName>
    </submittedName>
</protein>
<keyword evidence="1" id="KW-0812">Transmembrane</keyword>
<dbReference type="RefSeq" id="WP_019239883.1">
    <property type="nucleotide sequence ID" value="NZ_CABKRW010000042.1"/>
</dbReference>
<proteinExistence type="predicted"/>
<gene>
    <name evidence="2" type="ORF">B5G02_08160</name>
</gene>
<evidence type="ECO:0000313" key="2">
    <source>
        <dbReference type="EMBL" id="OUN86767.1"/>
    </source>
</evidence>
<dbReference type="OrthoDB" id="3196989at2"/>